<feature type="region of interest" description="Disordered" evidence="3">
    <location>
        <begin position="1"/>
        <end position="56"/>
    </location>
</feature>
<organism evidence="5 6">
    <name type="scientific">Rhipicephalus sanguineus</name>
    <name type="common">Brown dog tick</name>
    <name type="synonym">Ixodes sanguineus</name>
    <dbReference type="NCBI Taxonomy" id="34632"/>
    <lineage>
        <taxon>Eukaryota</taxon>
        <taxon>Metazoa</taxon>
        <taxon>Ecdysozoa</taxon>
        <taxon>Arthropoda</taxon>
        <taxon>Chelicerata</taxon>
        <taxon>Arachnida</taxon>
        <taxon>Acari</taxon>
        <taxon>Parasitiformes</taxon>
        <taxon>Ixodida</taxon>
        <taxon>Ixodoidea</taxon>
        <taxon>Ixodidae</taxon>
        <taxon>Rhipicephalinae</taxon>
        <taxon>Rhipicephalus</taxon>
        <taxon>Rhipicephalus</taxon>
    </lineage>
</organism>
<dbReference type="GO" id="GO:0008270">
    <property type="term" value="F:zinc ion binding"/>
    <property type="evidence" value="ECO:0007669"/>
    <property type="project" value="UniProtKB-KW"/>
</dbReference>
<feature type="compositionally biased region" description="Basic and acidic residues" evidence="3">
    <location>
        <begin position="436"/>
        <end position="450"/>
    </location>
</feature>
<dbReference type="GO" id="GO:0003676">
    <property type="term" value="F:nucleic acid binding"/>
    <property type="evidence" value="ECO:0007669"/>
    <property type="project" value="InterPro"/>
</dbReference>
<dbReference type="InterPro" id="IPR001878">
    <property type="entry name" value="Znf_CCHC"/>
</dbReference>
<keyword evidence="6" id="KW-1185">Reference proteome</keyword>
<keyword evidence="2" id="KW-0175">Coiled coil</keyword>
<protein>
    <recommendedName>
        <fullName evidence="4">CCHC-type domain-containing protein</fullName>
    </recommendedName>
</protein>
<evidence type="ECO:0000313" key="5">
    <source>
        <dbReference type="EMBL" id="KAH7973125.1"/>
    </source>
</evidence>
<sequence length="545" mass="60618">MEIVEGEEISQDEACSPGWMTAYGRKNSKGMRTASTTSERDPTLDGRKDGGRTAAPRNAYQRIVATSRLPQLPRDTYRIIVRPRDGLNVTKVSQIRFEQALAMAAALAPAEIEEDTICPNGTQNIYVVCTPHEKNACAYVKAQQVRLGECTYRVSVYPAPFDDTCKGVIKGVDVDISEDQLRERIVNHRNPGAIEVKRIKNTTAVVVLFKGMKVPNYVSCGASMFRCTLYRRHTEVCYGCGGLGHRADVCPNPNSKWCRTCGQKSPTEDHNCTPKCSLCGGPHPTADRACKKRFQVPYIVRRRRRQRHRRSEKTQMARGMQSRDSSVSSSLSSAPRRGRSVTPAAQRRNAMQSRSRSSGRSASKRRFQEELTWADRVKKTPKPKKVARSASPQHGEKSEIEQLRQEIASLKAELRKQKAAQGISSRVEGANVADNTVHKSTQEPKVEVSKAKRKAPPPKEYESDSEMPGVESSQNKMLEELLRISKENQSSINQLALRMGALESKVEAIENKVVALENKMAIKAKPKVRTQAAANDDTGVTPQNQ</sequence>
<reference evidence="5" key="2">
    <citation type="submission" date="2021-09" db="EMBL/GenBank/DDBJ databases">
        <authorList>
            <person name="Jia N."/>
            <person name="Wang J."/>
            <person name="Shi W."/>
            <person name="Du L."/>
            <person name="Sun Y."/>
            <person name="Zhan W."/>
            <person name="Jiang J."/>
            <person name="Wang Q."/>
            <person name="Zhang B."/>
            <person name="Ji P."/>
            <person name="Sakyi L.B."/>
            <person name="Cui X."/>
            <person name="Yuan T."/>
            <person name="Jiang B."/>
            <person name="Yang W."/>
            <person name="Lam T.T.-Y."/>
            <person name="Chang Q."/>
            <person name="Ding S."/>
            <person name="Wang X."/>
            <person name="Zhu J."/>
            <person name="Ruan X."/>
            <person name="Zhao L."/>
            <person name="Wei J."/>
            <person name="Que T."/>
            <person name="Du C."/>
            <person name="Cheng J."/>
            <person name="Dai P."/>
            <person name="Han X."/>
            <person name="Huang E."/>
            <person name="Gao Y."/>
            <person name="Liu J."/>
            <person name="Shao H."/>
            <person name="Ye R."/>
            <person name="Li L."/>
            <person name="Wei W."/>
            <person name="Wang X."/>
            <person name="Wang C."/>
            <person name="Huo Q."/>
            <person name="Li W."/>
            <person name="Guo W."/>
            <person name="Chen H."/>
            <person name="Chen S."/>
            <person name="Zhou L."/>
            <person name="Zhou L."/>
            <person name="Ni X."/>
            <person name="Tian J."/>
            <person name="Zhou Y."/>
            <person name="Sheng Y."/>
            <person name="Liu T."/>
            <person name="Pan Y."/>
            <person name="Xia L."/>
            <person name="Li J."/>
            <person name="Zhao F."/>
            <person name="Cao W."/>
        </authorList>
    </citation>
    <scope>NUCLEOTIDE SEQUENCE</scope>
    <source>
        <strain evidence="5">Rsan-2018</strain>
        <tissue evidence="5">Larvae</tissue>
    </source>
</reference>
<dbReference type="Proteomes" id="UP000821837">
    <property type="component" value="Chromosome 11"/>
</dbReference>
<evidence type="ECO:0000259" key="4">
    <source>
        <dbReference type="PROSITE" id="PS50158"/>
    </source>
</evidence>
<proteinExistence type="predicted"/>
<feature type="region of interest" description="Disordered" evidence="3">
    <location>
        <begin position="526"/>
        <end position="545"/>
    </location>
</feature>
<name>A0A9D4T6C0_RHISA</name>
<feature type="compositionally biased region" description="Basic and acidic residues" evidence="3">
    <location>
        <begin position="366"/>
        <end position="378"/>
    </location>
</feature>
<evidence type="ECO:0000256" key="3">
    <source>
        <dbReference type="SAM" id="MobiDB-lite"/>
    </source>
</evidence>
<evidence type="ECO:0000256" key="1">
    <source>
        <dbReference type="PROSITE-ProRule" id="PRU00047"/>
    </source>
</evidence>
<feature type="region of interest" description="Disordered" evidence="3">
    <location>
        <begin position="432"/>
        <end position="473"/>
    </location>
</feature>
<feature type="compositionally biased region" description="Acidic residues" evidence="3">
    <location>
        <begin position="1"/>
        <end position="11"/>
    </location>
</feature>
<feature type="region of interest" description="Disordered" evidence="3">
    <location>
        <begin position="300"/>
        <end position="400"/>
    </location>
</feature>
<evidence type="ECO:0000313" key="6">
    <source>
        <dbReference type="Proteomes" id="UP000821837"/>
    </source>
</evidence>
<dbReference type="PROSITE" id="PS50158">
    <property type="entry name" value="ZF_CCHC"/>
    <property type="match status" value="1"/>
</dbReference>
<dbReference type="SMART" id="SM00343">
    <property type="entry name" value="ZnF_C2HC"/>
    <property type="match status" value="1"/>
</dbReference>
<feature type="compositionally biased region" description="Basic and acidic residues" evidence="3">
    <location>
        <begin position="38"/>
        <end position="51"/>
    </location>
</feature>
<keyword evidence="1" id="KW-0862">Zinc</keyword>
<accession>A0A9D4T6C0</accession>
<keyword evidence="1" id="KW-0863">Zinc-finger</keyword>
<feature type="coiled-coil region" evidence="2">
    <location>
        <begin position="492"/>
        <end position="519"/>
    </location>
</feature>
<dbReference type="VEuPathDB" id="VectorBase:RSAN_030986"/>
<dbReference type="AlphaFoldDB" id="A0A9D4T6C0"/>
<gene>
    <name evidence="5" type="ORF">HPB52_021784</name>
</gene>
<reference evidence="5" key="1">
    <citation type="journal article" date="2020" name="Cell">
        <title>Large-Scale Comparative Analyses of Tick Genomes Elucidate Their Genetic Diversity and Vector Capacities.</title>
        <authorList>
            <consortium name="Tick Genome and Microbiome Consortium (TIGMIC)"/>
            <person name="Jia N."/>
            <person name="Wang J."/>
            <person name="Shi W."/>
            <person name="Du L."/>
            <person name="Sun Y."/>
            <person name="Zhan W."/>
            <person name="Jiang J.F."/>
            <person name="Wang Q."/>
            <person name="Zhang B."/>
            <person name="Ji P."/>
            <person name="Bell-Sakyi L."/>
            <person name="Cui X.M."/>
            <person name="Yuan T.T."/>
            <person name="Jiang B.G."/>
            <person name="Yang W.F."/>
            <person name="Lam T.T."/>
            <person name="Chang Q.C."/>
            <person name="Ding S.J."/>
            <person name="Wang X.J."/>
            <person name="Zhu J.G."/>
            <person name="Ruan X.D."/>
            <person name="Zhao L."/>
            <person name="Wei J.T."/>
            <person name="Ye R.Z."/>
            <person name="Que T.C."/>
            <person name="Du C.H."/>
            <person name="Zhou Y.H."/>
            <person name="Cheng J.X."/>
            <person name="Dai P.F."/>
            <person name="Guo W.B."/>
            <person name="Han X.H."/>
            <person name="Huang E.J."/>
            <person name="Li L.F."/>
            <person name="Wei W."/>
            <person name="Gao Y.C."/>
            <person name="Liu J.Z."/>
            <person name="Shao H.Z."/>
            <person name="Wang X."/>
            <person name="Wang C.C."/>
            <person name="Yang T.C."/>
            <person name="Huo Q.B."/>
            <person name="Li W."/>
            <person name="Chen H.Y."/>
            <person name="Chen S.E."/>
            <person name="Zhou L.G."/>
            <person name="Ni X.B."/>
            <person name="Tian J.H."/>
            <person name="Sheng Y."/>
            <person name="Liu T."/>
            <person name="Pan Y.S."/>
            <person name="Xia L.Y."/>
            <person name="Li J."/>
            <person name="Zhao F."/>
            <person name="Cao W.C."/>
        </authorList>
    </citation>
    <scope>NUCLEOTIDE SEQUENCE</scope>
    <source>
        <strain evidence="5">Rsan-2018</strain>
    </source>
</reference>
<evidence type="ECO:0000256" key="2">
    <source>
        <dbReference type="SAM" id="Coils"/>
    </source>
</evidence>
<keyword evidence="1" id="KW-0479">Metal-binding</keyword>
<comment type="caution">
    <text evidence="5">The sequence shown here is derived from an EMBL/GenBank/DDBJ whole genome shotgun (WGS) entry which is preliminary data.</text>
</comment>
<feature type="compositionally biased region" description="Basic residues" evidence="3">
    <location>
        <begin position="300"/>
        <end position="311"/>
    </location>
</feature>
<feature type="compositionally biased region" description="Low complexity" evidence="3">
    <location>
        <begin position="322"/>
        <end position="335"/>
    </location>
</feature>
<feature type="domain" description="CCHC-type" evidence="4">
    <location>
        <begin position="237"/>
        <end position="252"/>
    </location>
</feature>
<dbReference type="EMBL" id="JABSTV010001247">
    <property type="protein sequence ID" value="KAH7973125.1"/>
    <property type="molecule type" value="Genomic_DNA"/>
</dbReference>